<accession>E2BYJ6</accession>
<protein>
    <submittedName>
        <fullName evidence="2">Secapin-1</fullName>
    </submittedName>
</protein>
<dbReference type="Proteomes" id="UP000008237">
    <property type="component" value="Unassembled WGS sequence"/>
</dbReference>
<evidence type="ECO:0000313" key="3">
    <source>
        <dbReference type="EMBL" id="EFN79230.1"/>
    </source>
</evidence>
<evidence type="ECO:0000313" key="4">
    <source>
        <dbReference type="Proteomes" id="UP000008237"/>
    </source>
</evidence>
<dbReference type="EMBL" id="GL451483">
    <property type="protein sequence ID" value="EFN79230.1"/>
    <property type="molecule type" value="Genomic_DNA"/>
</dbReference>
<organism evidence="4">
    <name type="scientific">Harpegnathos saltator</name>
    <name type="common">Jerdon's jumping ant</name>
    <dbReference type="NCBI Taxonomy" id="610380"/>
    <lineage>
        <taxon>Eukaryota</taxon>
        <taxon>Metazoa</taxon>
        <taxon>Ecdysozoa</taxon>
        <taxon>Arthropoda</taxon>
        <taxon>Hexapoda</taxon>
        <taxon>Insecta</taxon>
        <taxon>Pterygota</taxon>
        <taxon>Neoptera</taxon>
        <taxon>Endopterygota</taxon>
        <taxon>Hymenoptera</taxon>
        <taxon>Apocrita</taxon>
        <taxon>Aculeata</taxon>
        <taxon>Formicoidea</taxon>
        <taxon>Formicidae</taxon>
        <taxon>Ponerinae</taxon>
        <taxon>Ponerini</taxon>
        <taxon>Harpegnathos</taxon>
    </lineage>
</organism>
<gene>
    <name evidence="3" type="ORF">EAI_04334</name>
</gene>
<feature type="chain" id="PRO_5010830714" evidence="1">
    <location>
        <begin position="23"/>
        <end position="111"/>
    </location>
</feature>
<sequence>MRFYSLGRVLSVLVLLVALTCAAESASLQARRSFLEDIGNTLSNIGDKIKDTMRGFESVFSQPEDFDPENLVPTTTLEPNLTIYRNIIKAPLRCPPNHVLVKQRCREVFKR</sequence>
<dbReference type="OrthoDB" id="7615767at2759"/>
<dbReference type="AlphaFoldDB" id="E2BYJ6"/>
<evidence type="ECO:0000256" key="1">
    <source>
        <dbReference type="SAM" id="SignalP"/>
    </source>
</evidence>
<dbReference type="OMA" id="DRCRIES"/>
<keyword evidence="4" id="KW-1185">Reference proteome</keyword>
<keyword evidence="1" id="KW-0732">Signal</keyword>
<reference evidence="2" key="2">
    <citation type="submission" date="2010-12" db="EMBL/GenBank/DDBJ databases">
        <title>cDNA cloning of a secapin analogue (Harsasecapin-1) from the ant Harpegnathos saltator.</title>
        <authorList>
            <person name="Zhu S."/>
            <person name="Gao B."/>
        </authorList>
    </citation>
    <scope>NUCLEOTIDE SEQUENCE</scope>
</reference>
<proteinExistence type="evidence at transcript level"/>
<feature type="signal peptide" evidence="1">
    <location>
        <begin position="1"/>
        <end position="22"/>
    </location>
</feature>
<evidence type="ECO:0000313" key="2">
    <source>
        <dbReference type="EMBL" id="AEM44795.1"/>
    </source>
</evidence>
<reference evidence="3 4" key="1">
    <citation type="journal article" date="2010" name="Science">
        <title>Genomic comparison of the ants Camponotus floridanus and Harpegnathos saltator.</title>
        <authorList>
            <person name="Bonasio R."/>
            <person name="Zhang G."/>
            <person name="Ye C."/>
            <person name="Mutti N.S."/>
            <person name="Fang X."/>
            <person name="Qin N."/>
            <person name="Donahue G."/>
            <person name="Yang P."/>
            <person name="Li Q."/>
            <person name="Li C."/>
            <person name="Zhang P."/>
            <person name="Huang Z."/>
            <person name="Berger S.L."/>
            <person name="Reinberg D."/>
            <person name="Wang J."/>
            <person name="Liebig J."/>
        </authorList>
    </citation>
    <scope>NUCLEOTIDE SEQUENCE [LARGE SCALE GENOMIC DNA]</scope>
    <source>
        <strain evidence="3 4">R22 G/1</strain>
    </source>
</reference>
<name>E2BYJ6_HARSA</name>
<dbReference type="KEGG" id="hst:109504285"/>
<dbReference type="EMBL" id="HQ829843">
    <property type="protein sequence ID" value="AEM44795.1"/>
    <property type="molecule type" value="mRNA"/>
</dbReference>